<organism evidence="6 8">
    <name type="scientific">Oenococcus oeni</name>
    <name type="common">Leuconostoc oenos</name>
    <dbReference type="NCBI Taxonomy" id="1247"/>
    <lineage>
        <taxon>Bacteria</taxon>
        <taxon>Bacillati</taxon>
        <taxon>Bacillota</taxon>
        <taxon>Bacilli</taxon>
        <taxon>Lactobacillales</taxon>
        <taxon>Lactobacillaceae</taxon>
        <taxon>Oenococcus</taxon>
    </lineage>
</organism>
<reference evidence="6 8" key="2">
    <citation type="submission" date="2018-08" db="EMBL/GenBank/DDBJ databases">
        <authorList>
            <person name="Lorentzen P. G. S. M."/>
        </authorList>
    </citation>
    <scope>NUCLEOTIDE SEQUENCE [LARGE SCALE GENOMIC DNA]</scope>
    <source>
        <strain evidence="6 8">CRBO_1381</strain>
    </source>
</reference>
<dbReference type="EMBL" id="WERV01000004">
    <property type="protein sequence ID" value="MDV7715360.1"/>
    <property type="molecule type" value="Genomic_DNA"/>
</dbReference>
<dbReference type="Pfam" id="PF00300">
    <property type="entry name" value="His_Phos_1"/>
    <property type="match status" value="1"/>
</dbReference>
<evidence type="ECO:0000313" key="5">
    <source>
        <dbReference type="EMBL" id="OIM20922.1"/>
    </source>
</evidence>
<reference evidence="4" key="3">
    <citation type="submission" date="2019-10" db="EMBL/GenBank/DDBJ databases">
        <title>Malate fermentation in French cider.</title>
        <authorList>
            <person name="Cousin F.J."/>
            <person name="Medina Fernandez S."/>
            <person name="Misery B."/>
            <person name="Laplace J.-M."/>
            <person name="Cretenet M."/>
        </authorList>
    </citation>
    <scope>NUCLEOTIDE SEQUENCE</scope>
    <source>
        <strain evidence="4">UCMA15129</strain>
    </source>
</reference>
<evidence type="ECO:0000313" key="6">
    <source>
        <dbReference type="EMBL" id="VDB98541.1"/>
    </source>
</evidence>
<dbReference type="InterPro" id="IPR029033">
    <property type="entry name" value="His_PPase_superfam"/>
</dbReference>
<dbReference type="RefSeq" id="WP_002821523.1">
    <property type="nucleotide sequence ID" value="NZ_CP014324.1"/>
</dbReference>
<dbReference type="PANTHER" id="PTHR46517:SF1">
    <property type="entry name" value="FRUCTOSE-2,6-BISPHOSPHATASE TIGAR"/>
    <property type="match status" value="1"/>
</dbReference>
<dbReference type="OMA" id="CEIIMKH"/>
<feature type="active site" description="Tele-phosphohistidine intermediate" evidence="2">
    <location>
        <position position="10"/>
    </location>
</feature>
<dbReference type="GO" id="GO:0004619">
    <property type="term" value="F:phosphoglycerate mutase activity"/>
    <property type="evidence" value="ECO:0007669"/>
    <property type="project" value="UniProtKB-EC"/>
</dbReference>
<protein>
    <submittedName>
        <fullName evidence="4">Histidine phosphatase family protein</fullName>
    </submittedName>
    <submittedName>
        <fullName evidence="6">Phosphoglycerate mutase (2,3-bisphosphoglycerate-dependent)</fullName>
        <ecNumber evidence="6">5.4.2.11</ecNumber>
    </submittedName>
</protein>
<evidence type="ECO:0000313" key="8">
    <source>
        <dbReference type="Proteomes" id="UP000294726"/>
    </source>
</evidence>
<dbReference type="EC" id="5.4.2.11" evidence="6"/>
<dbReference type="SMART" id="SM00855">
    <property type="entry name" value="PGAM"/>
    <property type="match status" value="1"/>
</dbReference>
<sequence>MKVTFYLVRHGQTYFNRYNKLQGWSNSPLTENGLSDARKVGEKLSGVRFEAAYSSDTSRAMQTAKIILDKNTTDFQPELSCLANFREEFYGSYEGSNMDIAWLNAGAPYGLKSYAEIVDDYGVASTKDFLKAADPWHDAENNDEYWARLDEGFTKLLEDPNVKDGAKVLLISHGNTLLSLADRYGNNKISLHARPKNGSVSKLVYEDRQYHFISFDDKEIN</sequence>
<dbReference type="InterPro" id="IPR051695">
    <property type="entry name" value="Phosphoglycerate_Mutase"/>
</dbReference>
<dbReference type="GO" id="GO:0045820">
    <property type="term" value="P:negative regulation of glycolytic process"/>
    <property type="evidence" value="ECO:0007669"/>
    <property type="project" value="TreeGrafter"/>
</dbReference>
<accession>A0A3S7H807</accession>
<dbReference type="PANTHER" id="PTHR46517">
    <property type="entry name" value="FRUCTOSE-2,6-BISPHOSPHATASE TIGAR"/>
    <property type="match status" value="1"/>
</dbReference>
<keyword evidence="6" id="KW-0413">Isomerase</keyword>
<reference evidence="5 7" key="1">
    <citation type="journal article" date="2016" name="BMC Genomics">
        <title>Consensus pan-genome assembly of the specialised wine bacterium Oenococcus oeni.</title>
        <authorList>
            <person name="Sternes P.R."/>
            <person name="Borneman A.R."/>
        </authorList>
    </citation>
    <scope>NUCLEOTIDE SEQUENCE [LARGE SCALE GENOMIC DNA]</scope>
    <source>
        <strain evidence="5 7">AWRIB661</strain>
    </source>
</reference>
<evidence type="ECO:0000313" key="7">
    <source>
        <dbReference type="Proteomes" id="UP000181728"/>
    </source>
</evidence>
<feature type="active site" description="Proton donor/acceptor" evidence="2">
    <location>
        <position position="87"/>
    </location>
</feature>
<dbReference type="Proteomes" id="UP000294726">
    <property type="component" value="Chromosome"/>
</dbReference>
<feature type="binding site" evidence="3">
    <location>
        <begin position="87"/>
        <end position="90"/>
    </location>
    <ligand>
        <name>substrate</name>
    </ligand>
</feature>
<evidence type="ECO:0000256" key="1">
    <source>
        <dbReference type="ARBA" id="ARBA00022801"/>
    </source>
</evidence>
<gene>
    <name evidence="6" type="primary">gpmA</name>
    <name evidence="5" type="ORF">ATX59_06375</name>
    <name evidence="4" type="ORF">GA838_06260</name>
    <name evidence="6" type="ORF">OENI_1305</name>
</gene>
<keyword evidence="1" id="KW-0378">Hydrolase</keyword>
<dbReference type="InterPro" id="IPR013078">
    <property type="entry name" value="His_Pase_superF_clade-1"/>
</dbReference>
<dbReference type="Proteomes" id="UP001281024">
    <property type="component" value="Unassembled WGS sequence"/>
</dbReference>
<feature type="binding site" evidence="3">
    <location>
        <position position="59"/>
    </location>
    <ligand>
        <name>substrate</name>
    </ligand>
</feature>
<dbReference type="GO" id="GO:0043456">
    <property type="term" value="P:regulation of pentose-phosphate shunt"/>
    <property type="evidence" value="ECO:0007669"/>
    <property type="project" value="TreeGrafter"/>
</dbReference>
<dbReference type="Gene3D" id="3.40.50.1240">
    <property type="entry name" value="Phosphoglycerate mutase-like"/>
    <property type="match status" value="1"/>
</dbReference>
<evidence type="ECO:0000256" key="3">
    <source>
        <dbReference type="PIRSR" id="PIRSR613078-2"/>
    </source>
</evidence>
<dbReference type="SUPFAM" id="SSF53254">
    <property type="entry name" value="Phosphoglycerate mutase-like"/>
    <property type="match status" value="1"/>
</dbReference>
<proteinExistence type="predicted"/>
<dbReference type="Proteomes" id="UP000181728">
    <property type="component" value="Unassembled WGS sequence"/>
</dbReference>
<evidence type="ECO:0000313" key="4">
    <source>
        <dbReference type="EMBL" id="MDV7715360.1"/>
    </source>
</evidence>
<dbReference type="EMBL" id="LR031358">
    <property type="protein sequence ID" value="VDB98541.1"/>
    <property type="molecule type" value="Genomic_DNA"/>
</dbReference>
<name>A0A3S7H807_OENOE</name>
<dbReference type="AlphaFoldDB" id="A0A3S7H807"/>
<dbReference type="GO" id="GO:0005829">
    <property type="term" value="C:cytosol"/>
    <property type="evidence" value="ECO:0007669"/>
    <property type="project" value="TreeGrafter"/>
</dbReference>
<dbReference type="EMBL" id="MLOK01000046">
    <property type="protein sequence ID" value="OIM20922.1"/>
    <property type="molecule type" value="Genomic_DNA"/>
</dbReference>
<dbReference type="CDD" id="cd07067">
    <property type="entry name" value="HP_PGM_like"/>
    <property type="match status" value="1"/>
</dbReference>
<evidence type="ECO:0000256" key="2">
    <source>
        <dbReference type="PIRSR" id="PIRSR613078-1"/>
    </source>
</evidence>
<feature type="binding site" evidence="3">
    <location>
        <begin position="9"/>
        <end position="16"/>
    </location>
    <ligand>
        <name>substrate</name>
    </ligand>
</feature>
<dbReference type="GO" id="GO:0004331">
    <property type="term" value="F:fructose-2,6-bisphosphate 2-phosphatase activity"/>
    <property type="evidence" value="ECO:0007669"/>
    <property type="project" value="TreeGrafter"/>
</dbReference>